<dbReference type="RefSeq" id="WP_310052749.1">
    <property type="nucleotide sequence ID" value="NZ_JAVDVW010000001.1"/>
</dbReference>
<comment type="subcellular location">
    <subcellularLocation>
        <location evidence="1">Endomembrane system</location>
        <topology evidence="1">Multi-pass membrane protein</topology>
    </subcellularLocation>
</comment>
<accession>A0ABU1VMI8</accession>
<keyword evidence="3" id="KW-1133">Transmembrane helix</keyword>
<evidence type="ECO:0000256" key="5">
    <source>
        <dbReference type="SAM" id="MobiDB-lite"/>
    </source>
</evidence>
<proteinExistence type="predicted"/>
<dbReference type="Proteomes" id="UP001267878">
    <property type="component" value="Unassembled WGS sequence"/>
</dbReference>
<evidence type="ECO:0000256" key="4">
    <source>
        <dbReference type="ARBA" id="ARBA00023136"/>
    </source>
</evidence>
<keyword evidence="4" id="KW-0472">Membrane</keyword>
<evidence type="ECO:0000313" key="7">
    <source>
        <dbReference type="EMBL" id="MDR7098699.1"/>
    </source>
</evidence>
<reference evidence="7 8" key="1">
    <citation type="submission" date="2023-07" db="EMBL/GenBank/DDBJ databases">
        <title>Sorghum-associated microbial communities from plants grown in Nebraska, USA.</title>
        <authorList>
            <person name="Schachtman D."/>
        </authorList>
    </citation>
    <scope>NUCLEOTIDE SEQUENCE [LARGE SCALE GENOMIC DNA]</scope>
    <source>
        <strain evidence="7 8">BE187</strain>
    </source>
</reference>
<feature type="domain" description="DUF1232" evidence="6">
    <location>
        <begin position="87"/>
        <end position="115"/>
    </location>
</feature>
<dbReference type="Pfam" id="PF06803">
    <property type="entry name" value="DUF1232"/>
    <property type="match status" value="1"/>
</dbReference>
<sequence length="207" mass="23362">MPMTVNIELSDKDLEHFNRAADKARALAEGKSNKEIIDGATQLLSNAQQSDPPEFVKQRLFLLDTLIAMLRDEGWAMSEADAKHVRCALVYFAVPGDAIPDDVPVLGFLDDAIMIELSARELQHEIDAYADFCEFRQNEADRRGLAPDTVGRANWLDSRREELQERMRRRRERESESGFGRGYGSSSGYGSVRSYTNTGWRPGFKVS</sequence>
<keyword evidence="8" id="KW-1185">Reference proteome</keyword>
<dbReference type="EMBL" id="JAVDVW010000001">
    <property type="protein sequence ID" value="MDR7098699.1"/>
    <property type="molecule type" value="Genomic_DNA"/>
</dbReference>
<organism evidence="7 8">
    <name type="scientific">Agrilutibacter niabensis</name>
    <dbReference type="NCBI Taxonomy" id="380628"/>
    <lineage>
        <taxon>Bacteria</taxon>
        <taxon>Pseudomonadati</taxon>
        <taxon>Pseudomonadota</taxon>
        <taxon>Gammaproteobacteria</taxon>
        <taxon>Lysobacterales</taxon>
        <taxon>Lysobacteraceae</taxon>
        <taxon>Agrilutibacter</taxon>
    </lineage>
</organism>
<evidence type="ECO:0000256" key="2">
    <source>
        <dbReference type="ARBA" id="ARBA00022692"/>
    </source>
</evidence>
<comment type="caution">
    <text evidence="7">The sequence shown here is derived from an EMBL/GenBank/DDBJ whole genome shotgun (WGS) entry which is preliminary data.</text>
</comment>
<evidence type="ECO:0000313" key="8">
    <source>
        <dbReference type="Proteomes" id="UP001267878"/>
    </source>
</evidence>
<gene>
    <name evidence="7" type="ORF">J2X04_001046</name>
</gene>
<feature type="compositionally biased region" description="Basic and acidic residues" evidence="5">
    <location>
        <begin position="164"/>
        <end position="176"/>
    </location>
</feature>
<evidence type="ECO:0000259" key="6">
    <source>
        <dbReference type="Pfam" id="PF06803"/>
    </source>
</evidence>
<evidence type="ECO:0000256" key="1">
    <source>
        <dbReference type="ARBA" id="ARBA00004127"/>
    </source>
</evidence>
<protein>
    <submittedName>
        <fullName evidence="7">Uncharacterized membrane protein YkvA (DUF1232 family)</fullName>
    </submittedName>
</protein>
<feature type="region of interest" description="Disordered" evidence="5">
    <location>
        <begin position="164"/>
        <end position="207"/>
    </location>
</feature>
<name>A0ABU1VMI8_9GAMM</name>
<evidence type="ECO:0000256" key="3">
    <source>
        <dbReference type="ARBA" id="ARBA00022989"/>
    </source>
</evidence>
<keyword evidence="2" id="KW-0812">Transmembrane</keyword>
<dbReference type="InterPro" id="IPR010652">
    <property type="entry name" value="DUF1232"/>
</dbReference>